<dbReference type="GO" id="GO:0003677">
    <property type="term" value="F:DNA binding"/>
    <property type="evidence" value="ECO:0007669"/>
    <property type="project" value="UniProtKB-KW"/>
</dbReference>
<protein>
    <recommendedName>
        <fullName evidence="6">DNA polymerase II subunit 2</fullName>
    </recommendedName>
</protein>
<evidence type="ECO:0000256" key="6">
    <source>
        <dbReference type="ARBA" id="ARBA00032930"/>
    </source>
</evidence>
<dbReference type="EMBL" id="CM003605">
    <property type="protein sequence ID" value="KYP71348.1"/>
    <property type="molecule type" value="Genomic_DNA"/>
</dbReference>
<evidence type="ECO:0000256" key="3">
    <source>
        <dbReference type="ARBA" id="ARBA00022705"/>
    </source>
</evidence>
<comment type="similarity">
    <text evidence="2">Belongs to the DNA polymerase epsilon subunit B family.</text>
</comment>
<dbReference type="AlphaFoldDB" id="A0A151TWF1"/>
<keyword evidence="3" id="KW-0235">DNA replication</keyword>
<evidence type="ECO:0000313" key="9">
    <source>
        <dbReference type="Proteomes" id="UP000075243"/>
    </source>
</evidence>
<evidence type="ECO:0000256" key="5">
    <source>
        <dbReference type="ARBA" id="ARBA00023242"/>
    </source>
</evidence>
<dbReference type="STRING" id="3821.A0A151TWF1"/>
<dbReference type="Proteomes" id="UP000075243">
    <property type="component" value="Chromosome 3"/>
</dbReference>
<sequence>VVLSDIWIDSEEVLRKLETVPDGFESVEVIPGKIILAHPQLTKHSKFLFIPGPGDAEPCVCVCKPRAQQCEIVFFRQDLLHKMRGSCLIPPSMEETFVATMTHQSHLCPLPLTVQSIIWNYLHCLHLYPSPHTIVLGDISQQKTFKYSGIFVTYLPSSQEVELSVL</sequence>
<feature type="domain" description="DNA polymerase alpha/delta/epsilon subunit B" evidence="7">
    <location>
        <begin position="65"/>
        <end position="143"/>
    </location>
</feature>
<reference evidence="8 9" key="1">
    <citation type="journal article" date="2012" name="Nat. Biotechnol.">
        <title>Draft genome sequence of pigeonpea (Cajanus cajan), an orphan legume crop of resource-poor farmers.</title>
        <authorList>
            <person name="Varshney R.K."/>
            <person name="Chen W."/>
            <person name="Li Y."/>
            <person name="Bharti A.K."/>
            <person name="Saxena R.K."/>
            <person name="Schlueter J.A."/>
            <person name="Donoghue M.T."/>
            <person name="Azam S."/>
            <person name="Fan G."/>
            <person name="Whaley A.M."/>
            <person name="Farmer A.D."/>
            <person name="Sheridan J."/>
            <person name="Iwata A."/>
            <person name="Tuteja R."/>
            <person name="Penmetsa R.V."/>
            <person name="Wu W."/>
            <person name="Upadhyaya H.D."/>
            <person name="Yang S.P."/>
            <person name="Shah T."/>
            <person name="Saxena K.B."/>
            <person name="Michael T."/>
            <person name="McCombie W.R."/>
            <person name="Yang B."/>
            <person name="Zhang G."/>
            <person name="Yang H."/>
            <person name="Wang J."/>
            <person name="Spillane C."/>
            <person name="Cook D.R."/>
            <person name="May G.D."/>
            <person name="Xu X."/>
            <person name="Jackson S.A."/>
        </authorList>
    </citation>
    <scope>NUCLEOTIDE SEQUENCE [LARGE SCALE GENOMIC DNA]</scope>
    <source>
        <strain evidence="9">cv. Asha</strain>
    </source>
</reference>
<keyword evidence="5" id="KW-0539">Nucleus</keyword>
<accession>A0A151TWF1</accession>
<proteinExistence type="inferred from homology"/>
<dbReference type="GO" id="GO:0006261">
    <property type="term" value="P:DNA-templated DNA replication"/>
    <property type="evidence" value="ECO:0007669"/>
    <property type="project" value="InterPro"/>
</dbReference>
<evidence type="ECO:0000256" key="2">
    <source>
        <dbReference type="ARBA" id="ARBA00009560"/>
    </source>
</evidence>
<dbReference type="Gramene" id="C.cajan_10307.t">
    <property type="protein sequence ID" value="C.cajan_10307.t"/>
    <property type="gene ID" value="C.cajan_10307"/>
</dbReference>
<evidence type="ECO:0000256" key="1">
    <source>
        <dbReference type="ARBA" id="ARBA00004123"/>
    </source>
</evidence>
<feature type="non-terminal residue" evidence="8">
    <location>
        <position position="1"/>
    </location>
</feature>
<comment type="subcellular location">
    <subcellularLocation>
        <location evidence="1">Nucleus</location>
    </subcellularLocation>
</comment>
<evidence type="ECO:0000313" key="8">
    <source>
        <dbReference type="EMBL" id="KYP71348.1"/>
    </source>
</evidence>
<dbReference type="OMA" id="WKAREMI"/>
<dbReference type="InterPro" id="IPR007185">
    <property type="entry name" value="DNA_pol_a/d/e_bsu"/>
</dbReference>
<evidence type="ECO:0000259" key="7">
    <source>
        <dbReference type="Pfam" id="PF04042"/>
    </source>
</evidence>
<name>A0A151TWF1_CAJCA</name>
<dbReference type="PANTHER" id="PTHR12708">
    <property type="entry name" value="DNA POLYMERASE EPSILON SUBUNIT B"/>
    <property type="match status" value="1"/>
</dbReference>
<dbReference type="Pfam" id="PF04042">
    <property type="entry name" value="DNA_pol_E_B"/>
    <property type="match status" value="1"/>
</dbReference>
<organism evidence="8 9">
    <name type="scientific">Cajanus cajan</name>
    <name type="common">Pigeon pea</name>
    <name type="synonym">Cajanus indicus</name>
    <dbReference type="NCBI Taxonomy" id="3821"/>
    <lineage>
        <taxon>Eukaryota</taxon>
        <taxon>Viridiplantae</taxon>
        <taxon>Streptophyta</taxon>
        <taxon>Embryophyta</taxon>
        <taxon>Tracheophyta</taxon>
        <taxon>Spermatophyta</taxon>
        <taxon>Magnoliopsida</taxon>
        <taxon>eudicotyledons</taxon>
        <taxon>Gunneridae</taxon>
        <taxon>Pentapetalae</taxon>
        <taxon>rosids</taxon>
        <taxon>fabids</taxon>
        <taxon>Fabales</taxon>
        <taxon>Fabaceae</taxon>
        <taxon>Papilionoideae</taxon>
        <taxon>50 kb inversion clade</taxon>
        <taxon>NPAAA clade</taxon>
        <taxon>indigoferoid/millettioid clade</taxon>
        <taxon>Phaseoleae</taxon>
        <taxon>Cajanus</taxon>
    </lineage>
</organism>
<dbReference type="GO" id="GO:0008622">
    <property type="term" value="C:epsilon DNA polymerase complex"/>
    <property type="evidence" value="ECO:0007669"/>
    <property type="project" value="InterPro"/>
</dbReference>
<evidence type="ECO:0000256" key="4">
    <source>
        <dbReference type="ARBA" id="ARBA00023125"/>
    </source>
</evidence>
<keyword evidence="4" id="KW-0238">DNA-binding</keyword>
<gene>
    <name evidence="8" type="ORF">KK1_010607</name>
</gene>
<dbReference type="InterPro" id="IPR016266">
    <property type="entry name" value="POLE2"/>
</dbReference>
<dbReference type="GO" id="GO:0042276">
    <property type="term" value="P:error-prone translesion synthesis"/>
    <property type="evidence" value="ECO:0007669"/>
    <property type="project" value="TreeGrafter"/>
</dbReference>
<dbReference type="PANTHER" id="PTHR12708:SF0">
    <property type="entry name" value="DNA POLYMERASE EPSILON SUBUNIT 2"/>
    <property type="match status" value="1"/>
</dbReference>
<keyword evidence="9" id="KW-1185">Reference proteome</keyword>